<evidence type="ECO:0000313" key="6">
    <source>
        <dbReference type="Proteomes" id="UP000254191"/>
    </source>
</evidence>
<dbReference type="PANTHER" id="PTHR34606">
    <property type="entry name" value="BON DOMAIN-CONTAINING PROTEIN"/>
    <property type="match status" value="1"/>
</dbReference>
<accession>A0A1Z1SSZ8</accession>
<evidence type="ECO:0000313" key="4">
    <source>
        <dbReference type="EMBL" id="SUC38392.1"/>
    </source>
</evidence>
<dbReference type="Gene3D" id="3.30.1340.30">
    <property type="match status" value="1"/>
</dbReference>
<name>A0A1Z1SSZ8_PROMI</name>
<dbReference type="SMART" id="SM00749">
    <property type="entry name" value="BON"/>
    <property type="match status" value="1"/>
</dbReference>
<dbReference type="InterPro" id="IPR051686">
    <property type="entry name" value="Lipoprotein_DolP"/>
</dbReference>
<gene>
    <name evidence="4" type="primary">osmY_2</name>
    <name evidence="3" type="ORF">AM402_05570</name>
    <name evidence="4" type="ORF">NCTC11938_02659</name>
</gene>
<evidence type="ECO:0000259" key="2">
    <source>
        <dbReference type="PROSITE" id="PS50914"/>
    </source>
</evidence>
<dbReference type="Pfam" id="PF04972">
    <property type="entry name" value="BON"/>
    <property type="match status" value="1"/>
</dbReference>
<protein>
    <submittedName>
        <fullName evidence="4">Phospholipid-binding protein</fullName>
    </submittedName>
</protein>
<feature type="chain" id="PRO_5044063579" evidence="1">
    <location>
        <begin position="28"/>
        <end position="115"/>
    </location>
</feature>
<feature type="domain" description="BON" evidence="2">
    <location>
        <begin position="47"/>
        <end position="115"/>
    </location>
</feature>
<feature type="signal peptide" evidence="1">
    <location>
        <begin position="1"/>
        <end position="27"/>
    </location>
</feature>
<dbReference type="AlphaFoldDB" id="A0A1Z1SSZ8"/>
<evidence type="ECO:0000256" key="1">
    <source>
        <dbReference type="SAM" id="SignalP"/>
    </source>
</evidence>
<dbReference type="Proteomes" id="UP000195540">
    <property type="component" value="Chromosome"/>
</dbReference>
<proteinExistence type="predicted"/>
<reference evidence="3 5" key="1">
    <citation type="submission" date="2017-05" db="EMBL/GenBank/DDBJ databases">
        <title>Whole genome sequencing of Proteus mirabilis AR_0155.</title>
        <authorList>
            <person name="Conlan S."/>
            <person name="Thomas P.J."/>
            <person name="Mullikin J."/>
            <person name="Frank K.M."/>
            <person name="Segre J.A."/>
        </authorList>
    </citation>
    <scope>NUCLEOTIDE SEQUENCE [LARGE SCALE GENOMIC DNA]</scope>
    <source>
        <strain evidence="3 5">AR_0155</strain>
    </source>
</reference>
<dbReference type="RefSeq" id="WP_004245644.1">
    <property type="nucleotide sequence ID" value="NZ_ABFCQN020000059.1"/>
</dbReference>
<dbReference type="InterPro" id="IPR007055">
    <property type="entry name" value="BON_dom"/>
</dbReference>
<dbReference type="PROSITE" id="PS50914">
    <property type="entry name" value="BON"/>
    <property type="match status" value="1"/>
</dbReference>
<dbReference type="PANTHER" id="PTHR34606:SF15">
    <property type="entry name" value="BON DOMAIN-CONTAINING PROTEIN"/>
    <property type="match status" value="1"/>
</dbReference>
<dbReference type="Proteomes" id="UP000254191">
    <property type="component" value="Unassembled WGS sequence"/>
</dbReference>
<dbReference type="EMBL" id="CP021694">
    <property type="protein sequence ID" value="ARX33641.1"/>
    <property type="molecule type" value="Genomic_DNA"/>
</dbReference>
<keyword evidence="1" id="KW-0732">Signal</keyword>
<dbReference type="STRING" id="584.AOUC001_02645"/>
<evidence type="ECO:0000313" key="3">
    <source>
        <dbReference type="EMBL" id="ARX33641.1"/>
    </source>
</evidence>
<sequence>MNQQKIKLVLALVTGMTVTMISTATIAETSWYNEIDKTTSNVNNELSDTAISKKIEETLLPNPSIDSGSLSIRTEFGHVTVAGFVKNAEQEKQIIQIIEKIDGVKSVESSVNIQG</sequence>
<dbReference type="OrthoDB" id="6466502at2"/>
<dbReference type="InterPro" id="IPR014004">
    <property type="entry name" value="Transpt-assoc_nodulatn_dom_bac"/>
</dbReference>
<evidence type="ECO:0000313" key="5">
    <source>
        <dbReference type="Proteomes" id="UP000195540"/>
    </source>
</evidence>
<organism evidence="4 6">
    <name type="scientific">Proteus mirabilis</name>
    <dbReference type="NCBI Taxonomy" id="584"/>
    <lineage>
        <taxon>Bacteria</taxon>
        <taxon>Pseudomonadati</taxon>
        <taxon>Pseudomonadota</taxon>
        <taxon>Gammaproteobacteria</taxon>
        <taxon>Enterobacterales</taxon>
        <taxon>Morganellaceae</taxon>
        <taxon>Proteus</taxon>
    </lineage>
</organism>
<reference evidence="4 6" key="2">
    <citation type="submission" date="2018-06" db="EMBL/GenBank/DDBJ databases">
        <authorList>
            <consortium name="Pathogen Informatics"/>
            <person name="Doyle S."/>
        </authorList>
    </citation>
    <scope>NUCLEOTIDE SEQUENCE [LARGE SCALE GENOMIC DNA]</scope>
    <source>
        <strain evidence="4 6">NCTC11938</strain>
    </source>
</reference>
<dbReference type="EMBL" id="UGTS01000005">
    <property type="protein sequence ID" value="SUC38392.1"/>
    <property type="molecule type" value="Genomic_DNA"/>
</dbReference>